<evidence type="ECO:0000313" key="2">
    <source>
        <dbReference type="Proteomes" id="UP000002350"/>
    </source>
</evidence>
<organism evidence="1 2">
    <name type="scientific">Shewanella violacea (strain JCM 10179 / CIP 106290 / LMG 19151 / DSS12)</name>
    <dbReference type="NCBI Taxonomy" id="637905"/>
    <lineage>
        <taxon>Bacteria</taxon>
        <taxon>Pseudomonadati</taxon>
        <taxon>Pseudomonadota</taxon>
        <taxon>Gammaproteobacteria</taxon>
        <taxon>Alteromonadales</taxon>
        <taxon>Shewanellaceae</taxon>
        <taxon>Shewanella</taxon>
    </lineage>
</organism>
<evidence type="ECO:0000313" key="1">
    <source>
        <dbReference type="EMBL" id="BAJ00757.1"/>
    </source>
</evidence>
<dbReference type="HOGENOM" id="CLU_3367289_0_0_6"/>
<accession>D4ZGF8</accession>
<reference evidence="2" key="1">
    <citation type="journal article" date="2010" name="Mol. Biosyst.">
        <title>Complete genome sequence and comparative analysis of Shewanella violacea, a psychrophilic and piezophilic bacterium from deep sea floor sediments.</title>
        <authorList>
            <person name="Aono E."/>
            <person name="Baba T."/>
            <person name="Ara T."/>
            <person name="Nishi T."/>
            <person name="Nakamichi T."/>
            <person name="Inamoto E."/>
            <person name="Toyonaga H."/>
            <person name="Hasegawa M."/>
            <person name="Takai Y."/>
            <person name="Okumura Y."/>
            <person name="Baba M."/>
            <person name="Tomita M."/>
            <person name="Kato C."/>
            <person name="Oshima T."/>
            <person name="Nakasone K."/>
            <person name="Mori H."/>
        </authorList>
    </citation>
    <scope>NUCLEOTIDE SEQUENCE [LARGE SCALE GENOMIC DNA]</scope>
    <source>
        <strain evidence="2">JCM 10179 / CIP 106290 / LMG 19151 / DSS12</strain>
    </source>
</reference>
<gene>
    <name evidence="1" type="ordered locus">SVI_0786</name>
</gene>
<dbReference type="KEGG" id="svo:SVI_0786"/>
<name>D4ZGF8_SHEVD</name>
<keyword evidence="2" id="KW-1185">Reference proteome</keyword>
<dbReference type="EMBL" id="AP011177">
    <property type="protein sequence ID" value="BAJ00757.1"/>
    <property type="molecule type" value="Genomic_DNA"/>
</dbReference>
<sequence>MLNVIIMGFYLKKRRKTALEVNRASNSELFLFFND</sequence>
<protein>
    <submittedName>
        <fullName evidence="1">Uncharacterized protein</fullName>
    </submittedName>
</protein>
<dbReference type="Proteomes" id="UP000002350">
    <property type="component" value="Chromosome"/>
</dbReference>
<dbReference type="STRING" id="637905.SVI_0786"/>
<dbReference type="AlphaFoldDB" id="D4ZGF8"/>
<proteinExistence type="predicted"/>